<proteinExistence type="predicted"/>
<accession>A0A5A7T5M8</accession>
<evidence type="ECO:0000256" key="1">
    <source>
        <dbReference type="SAM" id="MobiDB-lite"/>
    </source>
</evidence>
<feature type="compositionally biased region" description="Basic and acidic residues" evidence="1">
    <location>
        <begin position="65"/>
        <end position="79"/>
    </location>
</feature>
<evidence type="ECO:0000313" key="3">
    <source>
        <dbReference type="Proteomes" id="UP000321393"/>
    </source>
</evidence>
<feature type="compositionally biased region" description="Low complexity" evidence="1">
    <location>
        <begin position="48"/>
        <end position="62"/>
    </location>
</feature>
<protein>
    <submittedName>
        <fullName evidence="2">Zinc finger protein ZPR1-like protein</fullName>
    </submittedName>
</protein>
<dbReference type="OrthoDB" id="1921870at2759"/>
<feature type="compositionally biased region" description="Polar residues" evidence="1">
    <location>
        <begin position="1"/>
        <end position="16"/>
    </location>
</feature>
<comment type="caution">
    <text evidence="2">The sequence shown here is derived from an EMBL/GenBank/DDBJ whole genome shotgun (WGS) entry which is preliminary data.</text>
</comment>
<evidence type="ECO:0000313" key="2">
    <source>
        <dbReference type="EMBL" id="KAA0036659.1"/>
    </source>
</evidence>
<dbReference type="AlphaFoldDB" id="A0A5A7T5M8"/>
<feature type="region of interest" description="Disordered" evidence="1">
    <location>
        <begin position="1"/>
        <end position="88"/>
    </location>
</feature>
<dbReference type="EMBL" id="SSTE01019438">
    <property type="protein sequence ID" value="KAA0036659.1"/>
    <property type="molecule type" value="Genomic_DNA"/>
</dbReference>
<gene>
    <name evidence="2" type="ORF">E6C27_scaffold4533G00110</name>
</gene>
<dbReference type="Proteomes" id="UP000321393">
    <property type="component" value="Unassembled WGS sequence"/>
</dbReference>
<name>A0A5A7T5M8_CUCMM</name>
<reference evidence="2 3" key="1">
    <citation type="submission" date="2019-08" db="EMBL/GenBank/DDBJ databases">
        <title>Draft genome sequences of two oriental melons (Cucumis melo L. var makuwa).</title>
        <authorList>
            <person name="Kwon S.-Y."/>
        </authorList>
    </citation>
    <scope>NUCLEOTIDE SEQUENCE [LARGE SCALE GENOMIC DNA]</scope>
    <source>
        <strain evidence="3">cv. SW 3</strain>
        <tissue evidence="2">Leaf</tissue>
    </source>
</reference>
<organism evidence="2 3">
    <name type="scientific">Cucumis melo var. makuwa</name>
    <name type="common">Oriental melon</name>
    <dbReference type="NCBI Taxonomy" id="1194695"/>
    <lineage>
        <taxon>Eukaryota</taxon>
        <taxon>Viridiplantae</taxon>
        <taxon>Streptophyta</taxon>
        <taxon>Embryophyta</taxon>
        <taxon>Tracheophyta</taxon>
        <taxon>Spermatophyta</taxon>
        <taxon>Magnoliopsida</taxon>
        <taxon>eudicotyledons</taxon>
        <taxon>Gunneridae</taxon>
        <taxon>Pentapetalae</taxon>
        <taxon>rosids</taxon>
        <taxon>fabids</taxon>
        <taxon>Cucurbitales</taxon>
        <taxon>Cucurbitaceae</taxon>
        <taxon>Benincaseae</taxon>
        <taxon>Cucumis</taxon>
    </lineage>
</organism>
<sequence>MLELQSQPTLEGSQSLSRDEICNQVLGRPPGYSKGLGWGPKQKARKMTSASSSTTSCSQSATERCTTRRESSPDERPTSDTKTLGEGIPDAIASVGIRDVGEGITETMKSVSIRDVGRGIPNAMLVMHGGFISQRVSFDVYLDAVKDVGKRYPDVFLGSFDVFVRRESPLSCSVTRTSLTHAMQSLGTNSTLAR</sequence>